<keyword evidence="1" id="KW-0732">Signal</keyword>
<dbReference type="AlphaFoldDB" id="A0A420IYZ0"/>
<organism evidence="2 3">
    <name type="scientific">Golovinomyces cichoracearum</name>
    <dbReference type="NCBI Taxonomy" id="62708"/>
    <lineage>
        <taxon>Eukaryota</taxon>
        <taxon>Fungi</taxon>
        <taxon>Dikarya</taxon>
        <taxon>Ascomycota</taxon>
        <taxon>Pezizomycotina</taxon>
        <taxon>Leotiomycetes</taxon>
        <taxon>Erysiphales</taxon>
        <taxon>Erysiphaceae</taxon>
        <taxon>Golovinomyces</taxon>
    </lineage>
</organism>
<protein>
    <recommendedName>
        <fullName evidence="4">Secreted effector protein</fullName>
    </recommendedName>
</protein>
<dbReference type="EMBL" id="MCBR01004358">
    <property type="protein sequence ID" value="RKF79750.1"/>
    <property type="molecule type" value="Genomic_DNA"/>
</dbReference>
<reference evidence="2 3" key="1">
    <citation type="journal article" date="2018" name="BMC Genomics">
        <title>Comparative genome analyses reveal sequence features reflecting distinct modes of host-adaptation between dicot and monocot powdery mildew.</title>
        <authorList>
            <person name="Wu Y."/>
            <person name="Ma X."/>
            <person name="Pan Z."/>
            <person name="Kale S.D."/>
            <person name="Song Y."/>
            <person name="King H."/>
            <person name="Zhang Q."/>
            <person name="Presley C."/>
            <person name="Deng X."/>
            <person name="Wei C.I."/>
            <person name="Xiao S."/>
        </authorList>
    </citation>
    <scope>NUCLEOTIDE SEQUENCE [LARGE SCALE GENOMIC DNA]</scope>
    <source>
        <strain evidence="2">UCSC1</strain>
    </source>
</reference>
<comment type="caution">
    <text evidence="2">The sequence shown here is derived from an EMBL/GenBank/DDBJ whole genome shotgun (WGS) entry which is preliminary data.</text>
</comment>
<evidence type="ECO:0000313" key="2">
    <source>
        <dbReference type="EMBL" id="RKF79750.1"/>
    </source>
</evidence>
<dbReference type="Proteomes" id="UP000285405">
    <property type="component" value="Unassembled WGS sequence"/>
</dbReference>
<feature type="chain" id="PRO_5019236549" description="Secreted effector protein" evidence="1">
    <location>
        <begin position="21"/>
        <end position="184"/>
    </location>
</feature>
<name>A0A420IYZ0_9PEZI</name>
<evidence type="ECO:0008006" key="4">
    <source>
        <dbReference type="Google" id="ProtNLM"/>
    </source>
</evidence>
<evidence type="ECO:0000313" key="3">
    <source>
        <dbReference type="Proteomes" id="UP000285405"/>
    </source>
</evidence>
<feature type="signal peptide" evidence="1">
    <location>
        <begin position="1"/>
        <end position="20"/>
    </location>
</feature>
<proteinExistence type="predicted"/>
<sequence length="184" mass="21162">MHSLYFHIIATAIILPMVVAYPGSKQESDLYSTTDSKGLLLRDLETPVSTKNTLPDSISKRAFWRNPKIGKSCDGTFYSQTRINSVTKKYCQKNAARLRETRILNSNLAPVIPTNIYPELKDNYVKIPISGIISRNRIKSVIYNHGKLADKDYIIITKHDCKPYSMIRFRAKKYWVKCVDFPQK</sequence>
<gene>
    <name evidence="2" type="ORF">GcC1_043028</name>
</gene>
<evidence type="ECO:0000256" key="1">
    <source>
        <dbReference type="SAM" id="SignalP"/>
    </source>
</evidence>
<accession>A0A420IYZ0</accession>